<protein>
    <recommendedName>
        <fullName evidence="3">Secreted protein</fullName>
    </recommendedName>
</protein>
<proteinExistence type="predicted"/>
<evidence type="ECO:0000313" key="1">
    <source>
        <dbReference type="EMBL" id="KAF5834558.1"/>
    </source>
</evidence>
<name>A0ABQ7GIW9_DUNSA</name>
<sequence>MQSYIAVVLLQTLTKKGIISANWVSLILTTKLCDSAVHHAWMRLTVEDFLHHAMHLHYSRLIYAHLIIRILSLYAFTPFSPPDNG</sequence>
<dbReference type="EMBL" id="MU069749">
    <property type="protein sequence ID" value="KAF5834558.1"/>
    <property type="molecule type" value="Genomic_DNA"/>
</dbReference>
<keyword evidence="2" id="KW-1185">Reference proteome</keyword>
<evidence type="ECO:0000313" key="2">
    <source>
        <dbReference type="Proteomes" id="UP000815325"/>
    </source>
</evidence>
<gene>
    <name evidence="1" type="ORF">DUNSADRAFT_8725</name>
</gene>
<evidence type="ECO:0008006" key="3">
    <source>
        <dbReference type="Google" id="ProtNLM"/>
    </source>
</evidence>
<organism evidence="1 2">
    <name type="scientific">Dunaliella salina</name>
    <name type="common">Green alga</name>
    <name type="synonym">Protococcus salinus</name>
    <dbReference type="NCBI Taxonomy" id="3046"/>
    <lineage>
        <taxon>Eukaryota</taxon>
        <taxon>Viridiplantae</taxon>
        <taxon>Chlorophyta</taxon>
        <taxon>core chlorophytes</taxon>
        <taxon>Chlorophyceae</taxon>
        <taxon>CS clade</taxon>
        <taxon>Chlamydomonadales</taxon>
        <taxon>Dunaliellaceae</taxon>
        <taxon>Dunaliella</taxon>
    </lineage>
</organism>
<dbReference type="Proteomes" id="UP000815325">
    <property type="component" value="Unassembled WGS sequence"/>
</dbReference>
<comment type="caution">
    <text evidence="1">The sequence shown here is derived from an EMBL/GenBank/DDBJ whole genome shotgun (WGS) entry which is preliminary data.</text>
</comment>
<accession>A0ABQ7GIW9</accession>
<reference evidence="1" key="1">
    <citation type="submission" date="2017-08" db="EMBL/GenBank/DDBJ databases">
        <authorList>
            <person name="Polle J.E."/>
            <person name="Barry K."/>
            <person name="Cushman J."/>
            <person name="Schmutz J."/>
            <person name="Tran D."/>
            <person name="Hathwaick L.T."/>
            <person name="Yim W.C."/>
            <person name="Jenkins J."/>
            <person name="Mckie-Krisberg Z.M."/>
            <person name="Prochnik S."/>
            <person name="Lindquist E."/>
            <person name="Dockter R.B."/>
            <person name="Adam C."/>
            <person name="Molina H."/>
            <person name="Bunkerborg J."/>
            <person name="Jin E."/>
            <person name="Buchheim M."/>
            <person name="Magnuson J."/>
        </authorList>
    </citation>
    <scope>NUCLEOTIDE SEQUENCE</scope>
    <source>
        <strain evidence="1">CCAP 19/18</strain>
    </source>
</reference>